<reference evidence="3" key="1">
    <citation type="journal article" date="2019" name="Int. J. Syst. Evol. Microbiol.">
        <title>The Global Catalogue of Microorganisms (GCM) 10K type strain sequencing project: providing services to taxonomists for standard genome sequencing and annotation.</title>
        <authorList>
            <consortium name="The Broad Institute Genomics Platform"/>
            <consortium name="The Broad Institute Genome Sequencing Center for Infectious Disease"/>
            <person name="Wu L."/>
            <person name="Ma J."/>
        </authorList>
    </citation>
    <scope>NUCLEOTIDE SEQUENCE [LARGE SCALE GENOMIC DNA]</scope>
    <source>
        <strain evidence="3">CGMCC 4.7178</strain>
    </source>
</reference>
<dbReference type="InterPro" id="IPR017926">
    <property type="entry name" value="GATASE"/>
</dbReference>
<name>A0ABQ2MFT3_9ACTN</name>
<proteinExistence type="predicted"/>
<dbReference type="SUPFAM" id="SSF52317">
    <property type="entry name" value="Class I glutamine amidotransferase-like"/>
    <property type="match status" value="1"/>
</dbReference>
<evidence type="ECO:0000259" key="1">
    <source>
        <dbReference type="Pfam" id="PF00117"/>
    </source>
</evidence>
<dbReference type="Pfam" id="PF00117">
    <property type="entry name" value="GATase"/>
    <property type="match status" value="1"/>
</dbReference>
<evidence type="ECO:0000313" key="3">
    <source>
        <dbReference type="Proteomes" id="UP000631535"/>
    </source>
</evidence>
<dbReference type="PANTHER" id="PTHR42695">
    <property type="entry name" value="GLUTAMINE AMIDOTRANSFERASE YLR126C-RELATED"/>
    <property type="match status" value="1"/>
</dbReference>
<dbReference type="PROSITE" id="PS51273">
    <property type="entry name" value="GATASE_TYPE_1"/>
    <property type="match status" value="1"/>
</dbReference>
<dbReference type="PRINTS" id="PR00096">
    <property type="entry name" value="GATASE"/>
</dbReference>
<keyword evidence="3" id="KW-1185">Reference proteome</keyword>
<dbReference type="EMBL" id="BMMP01000010">
    <property type="protein sequence ID" value="GGO51420.1"/>
    <property type="molecule type" value="Genomic_DNA"/>
</dbReference>
<gene>
    <name evidence="2" type="ORF">GCM10012287_33400</name>
</gene>
<accession>A0ABQ2MFT3</accession>
<organism evidence="2 3">
    <name type="scientific">Streptomyces daqingensis</name>
    <dbReference type="NCBI Taxonomy" id="1472640"/>
    <lineage>
        <taxon>Bacteria</taxon>
        <taxon>Bacillati</taxon>
        <taxon>Actinomycetota</taxon>
        <taxon>Actinomycetes</taxon>
        <taxon>Kitasatosporales</taxon>
        <taxon>Streptomycetaceae</taxon>
        <taxon>Streptomyces</taxon>
    </lineage>
</organism>
<dbReference type="RefSeq" id="WP_189038060.1">
    <property type="nucleotide sequence ID" value="NZ_BMMP01000010.1"/>
</dbReference>
<protein>
    <submittedName>
        <fullName evidence="2">Aminotransferase</fullName>
    </submittedName>
</protein>
<comment type="caution">
    <text evidence="2">The sequence shown here is derived from an EMBL/GenBank/DDBJ whole genome shotgun (WGS) entry which is preliminary data.</text>
</comment>
<dbReference type="Gene3D" id="3.40.50.880">
    <property type="match status" value="1"/>
</dbReference>
<feature type="domain" description="Glutamine amidotransferase" evidence="1">
    <location>
        <begin position="51"/>
        <end position="185"/>
    </location>
</feature>
<evidence type="ECO:0000313" key="2">
    <source>
        <dbReference type="EMBL" id="GGO51420.1"/>
    </source>
</evidence>
<dbReference type="GO" id="GO:0008483">
    <property type="term" value="F:transaminase activity"/>
    <property type="evidence" value="ECO:0007669"/>
    <property type="project" value="UniProtKB-KW"/>
</dbReference>
<keyword evidence="2" id="KW-0032">Aminotransferase</keyword>
<keyword evidence="2" id="KW-0808">Transferase</keyword>
<dbReference type="InterPro" id="IPR044992">
    <property type="entry name" value="ChyE-like"/>
</dbReference>
<dbReference type="CDD" id="cd01741">
    <property type="entry name" value="GATase1_1"/>
    <property type="match status" value="1"/>
</dbReference>
<sequence>MVRVLVVQNTPRGGPGRLGEWLAEHGLGLDVVHAYDGSPLPPDLGGHHALLFLGGGYMPDADERAPWLAPGRALVAEALRTGVPVLGVCLGAQLLAHVAGGTVQAEHGEPESGSTPVTLRAEAAGDPLFQGLPAELNAIEHRVDAITELPPGAVWLAQSERCPVQAFRTGDHAWGVQFHPEATPEHISQWDGEALRRQGFDQAELVRTAQLDEPASTAAWYELARRFAVFVESAAGARGAGAGAGAGHGGRTDAAPA</sequence>
<dbReference type="InterPro" id="IPR029062">
    <property type="entry name" value="Class_I_gatase-like"/>
</dbReference>
<dbReference type="Proteomes" id="UP000631535">
    <property type="component" value="Unassembled WGS sequence"/>
</dbReference>
<dbReference type="PANTHER" id="PTHR42695:SF5">
    <property type="entry name" value="GLUTAMINE AMIDOTRANSFERASE YLR126C-RELATED"/>
    <property type="match status" value="1"/>
</dbReference>